<dbReference type="Proteomes" id="UP000318294">
    <property type="component" value="Unassembled WGS sequence"/>
</dbReference>
<dbReference type="CDD" id="cd02042">
    <property type="entry name" value="ParAB_family"/>
    <property type="match status" value="1"/>
</dbReference>
<feature type="domain" description="AAA" evidence="1">
    <location>
        <begin position="4"/>
        <end position="182"/>
    </location>
</feature>
<dbReference type="InterPro" id="IPR050678">
    <property type="entry name" value="DNA_Partitioning_ATPase"/>
</dbReference>
<dbReference type="AlphaFoldDB" id="A0A554XIE7"/>
<proteinExistence type="predicted"/>
<protein>
    <submittedName>
        <fullName evidence="2">Chromosome partitioning protein ParA</fullName>
    </submittedName>
</protein>
<keyword evidence="3" id="KW-1185">Reference proteome</keyword>
<sequence>MALVVFNQKGGVGKSTIACNLAAISAAQGQRTLLIDLDSQGNATRYLLGAPVGDAQPTVAQFFEQTLSFTFHPQPPTAFVVRTPFAGLDLMAASPALDELLPKLESRHKIYKLREALAQLAPEYSRIYIDTPPALNFYTRSALMGASGCLIPFDCDDFSRQALYGLLAHVQEIRADHNPALALRGIVVNQYQVRAQLPQRLVQELRDEGLPVLEPYLPASVKVRESHQRARPMIHLEPRHKLTQAFVALHDRLHAGA</sequence>
<dbReference type="Gene3D" id="3.40.50.300">
    <property type="entry name" value="P-loop containing nucleotide triphosphate hydrolases"/>
    <property type="match status" value="1"/>
</dbReference>
<evidence type="ECO:0000259" key="1">
    <source>
        <dbReference type="Pfam" id="PF13614"/>
    </source>
</evidence>
<dbReference type="EMBL" id="VJON01000006">
    <property type="protein sequence ID" value="TSE35600.1"/>
    <property type="molecule type" value="Genomic_DNA"/>
</dbReference>
<dbReference type="OrthoDB" id="9785810at2"/>
<dbReference type="PANTHER" id="PTHR13696">
    <property type="entry name" value="P-LOOP CONTAINING NUCLEOSIDE TRIPHOSPHATE HYDROLASE"/>
    <property type="match status" value="1"/>
</dbReference>
<accession>A0A554XIE7</accession>
<reference evidence="2 3" key="1">
    <citation type="submission" date="2019-07" db="EMBL/GenBank/DDBJ databases">
        <title>Tepidimonas charontis SPSP-6 draft genome.</title>
        <authorList>
            <person name="Da Costa M.S."/>
            <person name="Froufe H.J.C."/>
            <person name="Egas C."/>
            <person name="Albuquerque L."/>
        </authorList>
    </citation>
    <scope>NUCLEOTIDE SEQUENCE [LARGE SCALE GENOMIC DNA]</scope>
    <source>
        <strain evidence="2 3">SPSP-6</strain>
    </source>
</reference>
<dbReference type="RefSeq" id="WP_144327609.1">
    <property type="nucleotide sequence ID" value="NZ_VJON01000006.1"/>
</dbReference>
<dbReference type="SUPFAM" id="SSF52540">
    <property type="entry name" value="P-loop containing nucleoside triphosphate hydrolases"/>
    <property type="match status" value="1"/>
</dbReference>
<dbReference type="PANTHER" id="PTHR13696:SF52">
    <property type="entry name" value="PARA FAMILY PROTEIN CT_582"/>
    <property type="match status" value="1"/>
</dbReference>
<organism evidence="2 3">
    <name type="scientific">Tepidimonas charontis</name>
    <dbReference type="NCBI Taxonomy" id="2267262"/>
    <lineage>
        <taxon>Bacteria</taxon>
        <taxon>Pseudomonadati</taxon>
        <taxon>Pseudomonadota</taxon>
        <taxon>Betaproteobacteria</taxon>
        <taxon>Burkholderiales</taxon>
        <taxon>Tepidimonas</taxon>
    </lineage>
</organism>
<dbReference type="InterPro" id="IPR027417">
    <property type="entry name" value="P-loop_NTPase"/>
</dbReference>
<gene>
    <name evidence="2" type="primary">parA</name>
    <name evidence="2" type="ORF">Tchar_00590</name>
</gene>
<evidence type="ECO:0000313" key="2">
    <source>
        <dbReference type="EMBL" id="TSE35600.1"/>
    </source>
</evidence>
<evidence type="ECO:0000313" key="3">
    <source>
        <dbReference type="Proteomes" id="UP000318294"/>
    </source>
</evidence>
<comment type="caution">
    <text evidence="2">The sequence shown here is derived from an EMBL/GenBank/DDBJ whole genome shotgun (WGS) entry which is preliminary data.</text>
</comment>
<dbReference type="Pfam" id="PF13614">
    <property type="entry name" value="AAA_31"/>
    <property type="match status" value="1"/>
</dbReference>
<name>A0A554XIE7_9BURK</name>
<dbReference type="InterPro" id="IPR025669">
    <property type="entry name" value="AAA_dom"/>
</dbReference>